<organism evidence="3">
    <name type="scientific">Sphingomonas psychrotolerans</name>
    <dbReference type="NCBI Taxonomy" id="1327635"/>
    <lineage>
        <taxon>Bacteria</taxon>
        <taxon>Pseudomonadati</taxon>
        <taxon>Pseudomonadota</taxon>
        <taxon>Alphaproteobacteria</taxon>
        <taxon>Sphingomonadales</taxon>
        <taxon>Sphingomonadaceae</taxon>
        <taxon>Sphingomonas</taxon>
    </lineage>
</organism>
<evidence type="ECO:0000259" key="2">
    <source>
        <dbReference type="PROSITE" id="PS51468"/>
    </source>
</evidence>
<dbReference type="PROSITE" id="PS51468">
    <property type="entry name" value="VIT"/>
    <property type="match status" value="1"/>
</dbReference>
<dbReference type="InterPro" id="IPR013694">
    <property type="entry name" value="VIT"/>
</dbReference>
<feature type="transmembrane region" description="Helical" evidence="1">
    <location>
        <begin position="142"/>
        <end position="161"/>
    </location>
</feature>
<sequence>MSYSDRYKPRIASLIIASIFPAIVIVVEFATGLCASAFFDPMPTIGHLLLIALVPIINFLLWQALQRDDVAPAWLLVAGGVSIAIAASYSLLFLPMLPFALVAILFLGIGLLPFAPVAGLVLSMRWTNEAASLRTRGWRSVIGGFALGVFALLLVDLPATITEIALDRYRGDAEDRRSAVALMRALGDRDMLLRQSYGDTARASGVASFLVSGWSFGVFRNEERPTGAARELYYRVTGKAFNAVPRPRQGVGDRARLFAWDDDRGGEEVGGRVPNLALTGSRIDGSVAARDNLAYVEWTIDLANSGEAQQEARFTVALPEGAVATRATLWVNGEPREASIAGRGETRAAYAAVVNASRDPLLITTDGAQRLLVQAFPIQPDATMRLRIGVTAPFAIAPDGRRTLALPAIVERNFDLASGLRHAVWIEGPETTRTMLPDSALLAGRFRIGLPQVTTPTETLGGVPAQQGGTAALTVTQRIERVAAPRGPVMLVVDSSADMTKIATALPPALAAIAPGRMVGLMVAGDAPRLVAVRPWSLDQAARIRTALAEIRFRGGQDDRAALAAALQALPRADATLLWLHGAQPVRFTSPEPALEQALDRLPGLPRLVRYQVTPGRAMTLEGNRWFDGAQFPSPSGDLARDLRALLTNVAGDVPRWSVVRAPVAGGTPTGSPHIVRLWAAEKLAGQRISRGKEREAGIALAHRLNIVTPISGAVVLETNRDYGANGLPVPDPDAVPTVPEPETWALLILIALASAWLLKRQRGLAGATA</sequence>
<dbReference type="EMBL" id="JALMLT010000002">
    <property type="protein sequence ID" value="MDT8759342.1"/>
    <property type="molecule type" value="Genomic_DNA"/>
</dbReference>
<dbReference type="NCBIfam" id="TIGR02595">
    <property type="entry name" value="PEP_CTERM"/>
    <property type="match status" value="1"/>
</dbReference>
<keyword evidence="1" id="KW-0812">Transmembrane</keyword>
<protein>
    <submittedName>
        <fullName evidence="3">PEP-CTERM sorting domain-containing protein</fullName>
    </submittedName>
</protein>
<dbReference type="Pfam" id="PF08487">
    <property type="entry name" value="VIT"/>
    <property type="match status" value="1"/>
</dbReference>
<keyword evidence="1" id="KW-1133">Transmembrane helix</keyword>
<name>A0ABU3N485_9SPHN</name>
<feature type="transmembrane region" description="Helical" evidence="1">
    <location>
        <begin position="45"/>
        <end position="62"/>
    </location>
</feature>
<accession>A0ABU3N485</accession>
<comment type="caution">
    <text evidence="3">The sequence shown here is derived from an EMBL/GenBank/DDBJ whole genome shotgun (WGS) entry which is preliminary data.</text>
</comment>
<feature type="domain" description="VIT" evidence="2">
    <location>
        <begin position="264"/>
        <end position="392"/>
    </location>
</feature>
<dbReference type="InterPro" id="IPR013424">
    <property type="entry name" value="Ice-binding_C"/>
</dbReference>
<evidence type="ECO:0000313" key="3">
    <source>
        <dbReference type="EMBL" id="MDT8759342.1"/>
    </source>
</evidence>
<feature type="transmembrane region" description="Helical" evidence="1">
    <location>
        <begin position="74"/>
        <end position="93"/>
    </location>
</feature>
<evidence type="ECO:0000256" key="1">
    <source>
        <dbReference type="SAM" id="Phobius"/>
    </source>
</evidence>
<keyword evidence="1" id="KW-0472">Membrane</keyword>
<reference evidence="3" key="1">
    <citation type="submission" date="2022-04" db="EMBL/GenBank/DDBJ databases">
        <title>Tomato heritable bacteria conferring resistance against bacterial wilt.</title>
        <authorList>
            <person name="Yin J."/>
        </authorList>
    </citation>
    <scope>NUCLEOTIDE SEQUENCE</scope>
    <source>
        <strain evidence="3">Cra20</strain>
    </source>
</reference>
<feature type="transmembrane region" description="Helical" evidence="1">
    <location>
        <begin position="12"/>
        <end position="39"/>
    </location>
</feature>
<proteinExistence type="predicted"/>
<feature type="transmembrane region" description="Helical" evidence="1">
    <location>
        <begin position="99"/>
        <end position="122"/>
    </location>
</feature>
<gene>
    <name evidence="3" type="ORF">MZO42_11595</name>
</gene>